<sequence>MTHFMIVYALFKAKSSIERPIRILMINCNISYSIRYEPMALRAFRNVPIDNRYEWHFHNFMINFGRLVNSLTSKNVDDQKGAFFGRPWSQSFMCWSMASAIFVALTFTGEQSRILDQPICYCYVLLQWSLDRALPATLILLGVQILSAAMCFVVYKRSRRQANEFNRSTGKIQTLTRRLNTKVNMDTTQWILPMVVFHCSVNIVILLLLSVLRPLFLGYVTPSFMSFLGVNFTIMCLEMLGHSMICTRYQPVICSILREKFPKIFKNKFFSYVYFGSTFQKIAPSGVKRGIGTNGDALAIYSSNVQTSAHALELEKCNIKHILAAGVWSTAAIVDHKVTPDVQQAIVEEIWNRRSTKR</sequence>
<keyword evidence="1" id="KW-0472">Membrane</keyword>
<feature type="transmembrane region" description="Helical" evidence="1">
    <location>
        <begin position="216"/>
        <end position="240"/>
    </location>
</feature>
<name>A0A915JD98_ROMCU</name>
<evidence type="ECO:0000313" key="3">
    <source>
        <dbReference type="WBParaSite" id="nRc.2.0.1.t23591-RA"/>
    </source>
</evidence>
<evidence type="ECO:0000313" key="2">
    <source>
        <dbReference type="Proteomes" id="UP000887565"/>
    </source>
</evidence>
<proteinExistence type="predicted"/>
<reference evidence="3" key="1">
    <citation type="submission" date="2022-11" db="UniProtKB">
        <authorList>
            <consortium name="WormBaseParasite"/>
        </authorList>
    </citation>
    <scope>IDENTIFICATION</scope>
</reference>
<keyword evidence="1" id="KW-1133">Transmembrane helix</keyword>
<feature type="transmembrane region" description="Helical" evidence="1">
    <location>
        <begin position="133"/>
        <end position="155"/>
    </location>
</feature>
<keyword evidence="1" id="KW-0812">Transmembrane</keyword>
<accession>A0A915JD98</accession>
<dbReference type="Proteomes" id="UP000887565">
    <property type="component" value="Unplaced"/>
</dbReference>
<evidence type="ECO:0000256" key="1">
    <source>
        <dbReference type="SAM" id="Phobius"/>
    </source>
</evidence>
<feature type="transmembrane region" description="Helical" evidence="1">
    <location>
        <begin position="190"/>
        <end position="210"/>
    </location>
</feature>
<dbReference type="AlphaFoldDB" id="A0A915JD98"/>
<keyword evidence="2" id="KW-1185">Reference proteome</keyword>
<dbReference type="WBParaSite" id="nRc.2.0.1.t23591-RA">
    <property type="protein sequence ID" value="nRc.2.0.1.t23591-RA"/>
    <property type="gene ID" value="nRc.2.0.1.g23591"/>
</dbReference>
<organism evidence="2 3">
    <name type="scientific">Romanomermis culicivorax</name>
    <name type="common">Nematode worm</name>
    <dbReference type="NCBI Taxonomy" id="13658"/>
    <lineage>
        <taxon>Eukaryota</taxon>
        <taxon>Metazoa</taxon>
        <taxon>Ecdysozoa</taxon>
        <taxon>Nematoda</taxon>
        <taxon>Enoplea</taxon>
        <taxon>Dorylaimia</taxon>
        <taxon>Mermithida</taxon>
        <taxon>Mermithoidea</taxon>
        <taxon>Mermithidae</taxon>
        <taxon>Romanomermis</taxon>
    </lineage>
</organism>
<protein>
    <submittedName>
        <fullName evidence="3">G protein-coupled receptor</fullName>
    </submittedName>
</protein>